<dbReference type="InterPro" id="IPR056884">
    <property type="entry name" value="NPHP3-like_N"/>
</dbReference>
<sequence length="666" mass="75734">MEWEYTNSNHVGSMSAAGSARIQIGNNPTIHNTTNNYTQDADAKYLAALCSTDPRHDKIRIEETNGGLLKDSYRWVLQNPDYQRWRDPAESWPLLWIRGDAGKGKTMLLSGIIDELQSFTRLNNPTSHTSLSYFFCQATNPGLNNATAVLRGLVYLLVDQQRSLLSHVCDKTSLSPEHWNSGVAIRDILSKILEDPSLQNTILVVDALDECVTDLELLLEVVISTSSPKSQMALSQAVNSYIQHRVRQLGVKKGFRIYDLRFAEDYLSRNAHGTFLWVALVCQQLEKSEPWEVRAYLELFPAGLNRLYERMLDLICSPVSSGLYKRILAIICTVFRPITLSELMTIEDLPGDEDMLPKMIMKCGCFLTVRDKVIYFVHQSAKDFLLKQQCVLFPTGLLQHHLDLFHKSLKGLDILKMDIYGLVYPAVSVEEALLNRPEPDPFKAYQFIAHKFLFWLEALCLYRNLPAVTVALQILQNLPLGSDAMALVEDACRFLPYFRPGIENHPLQIYISGLLFSPEESLIRRQFEQHGPKYVATKPQVRKHWGPYLWTFDLGRDSYLPSLAFSPNGESLFVSAHFENSGGLRELSVNDGKMKTHLNCHHLRRMALSPDLQWYAGVAIVEQDGACLQVYHFPSNSIKWTVKLNDPRVKGLKFSSDSERLAVFFL</sequence>
<protein>
    <recommendedName>
        <fullName evidence="2">NACHT domain-containing protein</fullName>
    </recommendedName>
</protein>
<evidence type="ECO:0000313" key="4">
    <source>
        <dbReference type="Proteomes" id="UP000287144"/>
    </source>
</evidence>
<reference evidence="3 4" key="1">
    <citation type="submission" date="2017-06" db="EMBL/GenBank/DDBJ databases">
        <title>Comparative genomic analysis of Ambrosia Fusariam Clade fungi.</title>
        <authorList>
            <person name="Stajich J.E."/>
            <person name="Carrillo J."/>
            <person name="Kijimoto T."/>
            <person name="Eskalen A."/>
            <person name="O'Donnell K."/>
            <person name="Kasson M."/>
        </authorList>
    </citation>
    <scope>NUCLEOTIDE SEQUENCE [LARGE SCALE GENOMIC DNA]</scope>
    <source>
        <strain evidence="3 4">NRRL62579</strain>
    </source>
</reference>
<gene>
    <name evidence="3" type="ORF">CEP52_017237</name>
</gene>
<dbReference type="InterPro" id="IPR007111">
    <property type="entry name" value="NACHT_NTPase"/>
</dbReference>
<keyword evidence="4" id="KW-1185">Reference proteome</keyword>
<dbReference type="InterPro" id="IPR011044">
    <property type="entry name" value="Quino_amine_DH_bsu"/>
</dbReference>
<accession>A0A428RUP1</accession>
<dbReference type="STRING" id="1325735.A0A428RUP1"/>
<dbReference type="PANTHER" id="PTHR10039">
    <property type="entry name" value="AMELOGENIN"/>
    <property type="match status" value="1"/>
</dbReference>
<keyword evidence="1" id="KW-0677">Repeat</keyword>
<organism evidence="3 4">
    <name type="scientific">Fusarium oligoseptatum</name>
    <dbReference type="NCBI Taxonomy" id="2604345"/>
    <lineage>
        <taxon>Eukaryota</taxon>
        <taxon>Fungi</taxon>
        <taxon>Dikarya</taxon>
        <taxon>Ascomycota</taxon>
        <taxon>Pezizomycotina</taxon>
        <taxon>Sordariomycetes</taxon>
        <taxon>Hypocreomycetidae</taxon>
        <taxon>Hypocreales</taxon>
        <taxon>Nectriaceae</taxon>
        <taxon>Fusarium</taxon>
        <taxon>Fusarium solani species complex</taxon>
    </lineage>
</organism>
<dbReference type="PANTHER" id="PTHR10039:SF14">
    <property type="entry name" value="NACHT DOMAIN-CONTAINING PROTEIN"/>
    <property type="match status" value="1"/>
</dbReference>
<evidence type="ECO:0000313" key="3">
    <source>
        <dbReference type="EMBL" id="RSL81258.1"/>
    </source>
</evidence>
<dbReference type="Gene3D" id="2.130.10.10">
    <property type="entry name" value="YVTN repeat-like/Quinoprotein amine dehydrogenase"/>
    <property type="match status" value="1"/>
</dbReference>
<comment type="caution">
    <text evidence="3">The sequence shown here is derived from an EMBL/GenBank/DDBJ whole genome shotgun (WGS) entry which is preliminary data.</text>
</comment>
<dbReference type="InterPro" id="IPR015943">
    <property type="entry name" value="WD40/YVTN_repeat-like_dom_sf"/>
</dbReference>
<dbReference type="PROSITE" id="PS50837">
    <property type="entry name" value="NACHT"/>
    <property type="match status" value="1"/>
</dbReference>
<dbReference type="Proteomes" id="UP000287144">
    <property type="component" value="Unassembled WGS sequence"/>
</dbReference>
<name>A0A428RUP1_9HYPO</name>
<evidence type="ECO:0000256" key="1">
    <source>
        <dbReference type="ARBA" id="ARBA00022737"/>
    </source>
</evidence>
<dbReference type="SUPFAM" id="SSF50969">
    <property type="entry name" value="YVTN repeat-like/Quinoprotein amine dehydrogenase"/>
    <property type="match status" value="1"/>
</dbReference>
<dbReference type="AlphaFoldDB" id="A0A428RUP1"/>
<dbReference type="Pfam" id="PF24883">
    <property type="entry name" value="NPHP3_N"/>
    <property type="match status" value="1"/>
</dbReference>
<proteinExistence type="predicted"/>
<dbReference type="InterPro" id="IPR027417">
    <property type="entry name" value="P-loop_NTPase"/>
</dbReference>
<dbReference type="Gene3D" id="3.40.50.300">
    <property type="entry name" value="P-loop containing nucleotide triphosphate hydrolases"/>
    <property type="match status" value="1"/>
</dbReference>
<evidence type="ECO:0000259" key="2">
    <source>
        <dbReference type="PROSITE" id="PS50837"/>
    </source>
</evidence>
<feature type="domain" description="NACHT" evidence="2">
    <location>
        <begin position="93"/>
        <end position="235"/>
    </location>
</feature>
<dbReference type="EMBL" id="NKCK01000477">
    <property type="protein sequence ID" value="RSL81258.1"/>
    <property type="molecule type" value="Genomic_DNA"/>
</dbReference>